<name>A0A261S377_9BORD</name>
<sequence length="297" mass="33805">MDIQLNDIALFVEVAKRKNFSHAAEALNIPPATLSRRVTELERSVGVKLLNRTTRRIDLTEAGAIYFERCRHIVEEARIAHDQLQDMAAQPKGRLRISLPPSLATLFLPLIIRDFIAEYPEIECDFDLSVRSIDPISNPYDLVLRFGQQPDSSLISRQVVLMAHQLYAAPSYLARHGEPRTPIDLTHHECLRPIADNAYQFWMLHSGERVERVQVVGRLAANNMGMLGRLAVRGMGIVPLLVYDAMERAIERTGLVRVLPEWHLTPVPLFALLPSRTLPAKTRAFLDFIKPRLKDRR</sequence>
<dbReference type="GO" id="GO:0006351">
    <property type="term" value="P:DNA-templated transcription"/>
    <property type="evidence" value="ECO:0007669"/>
    <property type="project" value="TreeGrafter"/>
</dbReference>
<dbReference type="SUPFAM" id="SSF53850">
    <property type="entry name" value="Periplasmic binding protein-like II"/>
    <property type="match status" value="1"/>
</dbReference>
<evidence type="ECO:0000313" key="7">
    <source>
        <dbReference type="Proteomes" id="UP000216020"/>
    </source>
</evidence>
<dbReference type="PROSITE" id="PS50931">
    <property type="entry name" value="HTH_LYSR"/>
    <property type="match status" value="1"/>
</dbReference>
<dbReference type="InterPro" id="IPR000847">
    <property type="entry name" value="LysR_HTH_N"/>
</dbReference>
<dbReference type="GO" id="GO:0043565">
    <property type="term" value="F:sequence-specific DNA binding"/>
    <property type="evidence" value="ECO:0007669"/>
    <property type="project" value="TreeGrafter"/>
</dbReference>
<evidence type="ECO:0000259" key="5">
    <source>
        <dbReference type="PROSITE" id="PS50931"/>
    </source>
</evidence>
<dbReference type="Proteomes" id="UP000216020">
    <property type="component" value="Unassembled WGS sequence"/>
</dbReference>
<dbReference type="AlphaFoldDB" id="A0A261S377"/>
<organism evidence="6 7">
    <name type="scientific">Bordetella genomosp. 10</name>
    <dbReference type="NCBI Taxonomy" id="1416804"/>
    <lineage>
        <taxon>Bacteria</taxon>
        <taxon>Pseudomonadati</taxon>
        <taxon>Pseudomonadota</taxon>
        <taxon>Betaproteobacteria</taxon>
        <taxon>Burkholderiales</taxon>
        <taxon>Alcaligenaceae</taxon>
        <taxon>Bordetella</taxon>
    </lineage>
</organism>
<dbReference type="PANTHER" id="PTHR30537">
    <property type="entry name" value="HTH-TYPE TRANSCRIPTIONAL REGULATOR"/>
    <property type="match status" value="1"/>
</dbReference>
<accession>A0A261S377</accession>
<dbReference type="OrthoDB" id="116299at2"/>
<gene>
    <name evidence="6" type="ORF">CAL29_28430</name>
</gene>
<dbReference type="GO" id="GO:0003700">
    <property type="term" value="F:DNA-binding transcription factor activity"/>
    <property type="evidence" value="ECO:0007669"/>
    <property type="project" value="InterPro"/>
</dbReference>
<evidence type="ECO:0000256" key="4">
    <source>
        <dbReference type="ARBA" id="ARBA00023163"/>
    </source>
</evidence>
<dbReference type="Pfam" id="PF00126">
    <property type="entry name" value="HTH_1"/>
    <property type="match status" value="1"/>
</dbReference>
<feature type="domain" description="HTH lysR-type" evidence="5">
    <location>
        <begin position="1"/>
        <end position="60"/>
    </location>
</feature>
<keyword evidence="3" id="KW-0238">DNA-binding</keyword>
<dbReference type="Pfam" id="PF03466">
    <property type="entry name" value="LysR_substrate"/>
    <property type="match status" value="1"/>
</dbReference>
<dbReference type="PANTHER" id="PTHR30537:SF5">
    <property type="entry name" value="HTH-TYPE TRANSCRIPTIONAL ACTIVATOR TTDR-RELATED"/>
    <property type="match status" value="1"/>
</dbReference>
<dbReference type="RefSeq" id="WP_094856202.1">
    <property type="nucleotide sequence ID" value="NZ_NEVM01000005.1"/>
</dbReference>
<dbReference type="Gene3D" id="3.40.190.290">
    <property type="match status" value="1"/>
</dbReference>
<evidence type="ECO:0000256" key="1">
    <source>
        <dbReference type="ARBA" id="ARBA00009437"/>
    </source>
</evidence>
<protein>
    <submittedName>
        <fullName evidence="6">LysR family transcriptional regulator</fullName>
    </submittedName>
</protein>
<dbReference type="InterPro" id="IPR058163">
    <property type="entry name" value="LysR-type_TF_proteobact-type"/>
</dbReference>
<evidence type="ECO:0000256" key="3">
    <source>
        <dbReference type="ARBA" id="ARBA00023125"/>
    </source>
</evidence>
<dbReference type="SUPFAM" id="SSF46785">
    <property type="entry name" value="Winged helix' DNA-binding domain"/>
    <property type="match status" value="1"/>
</dbReference>
<proteinExistence type="inferred from homology"/>
<dbReference type="FunFam" id="1.10.10.10:FF:000001">
    <property type="entry name" value="LysR family transcriptional regulator"/>
    <property type="match status" value="1"/>
</dbReference>
<dbReference type="InterPro" id="IPR005119">
    <property type="entry name" value="LysR_subst-bd"/>
</dbReference>
<comment type="similarity">
    <text evidence="1">Belongs to the LysR transcriptional regulatory family.</text>
</comment>
<dbReference type="EMBL" id="NEVM01000005">
    <property type="protein sequence ID" value="OZI31796.1"/>
    <property type="molecule type" value="Genomic_DNA"/>
</dbReference>
<dbReference type="InterPro" id="IPR036390">
    <property type="entry name" value="WH_DNA-bd_sf"/>
</dbReference>
<dbReference type="Gene3D" id="1.10.10.10">
    <property type="entry name" value="Winged helix-like DNA-binding domain superfamily/Winged helix DNA-binding domain"/>
    <property type="match status" value="1"/>
</dbReference>
<keyword evidence="4" id="KW-0804">Transcription</keyword>
<keyword evidence="2" id="KW-0805">Transcription regulation</keyword>
<keyword evidence="7" id="KW-1185">Reference proteome</keyword>
<comment type="caution">
    <text evidence="6">The sequence shown here is derived from an EMBL/GenBank/DDBJ whole genome shotgun (WGS) entry which is preliminary data.</text>
</comment>
<evidence type="ECO:0000256" key="2">
    <source>
        <dbReference type="ARBA" id="ARBA00023015"/>
    </source>
</evidence>
<dbReference type="InterPro" id="IPR036388">
    <property type="entry name" value="WH-like_DNA-bd_sf"/>
</dbReference>
<evidence type="ECO:0000313" key="6">
    <source>
        <dbReference type="EMBL" id="OZI31796.1"/>
    </source>
</evidence>
<dbReference type="CDD" id="cd08422">
    <property type="entry name" value="PBP2_CrgA_like"/>
    <property type="match status" value="1"/>
</dbReference>
<reference evidence="7" key="1">
    <citation type="submission" date="2017-05" db="EMBL/GenBank/DDBJ databases">
        <title>Complete and WGS of Bordetella genogroups.</title>
        <authorList>
            <person name="Spilker T."/>
            <person name="Lipuma J."/>
        </authorList>
    </citation>
    <scope>NUCLEOTIDE SEQUENCE [LARGE SCALE GENOMIC DNA]</scope>
    <source>
        <strain evidence="7">AU16122</strain>
    </source>
</reference>